<dbReference type="SUPFAM" id="SSF55469">
    <property type="entry name" value="FMN-dependent nitroreductase-like"/>
    <property type="match status" value="1"/>
</dbReference>
<dbReference type="Gene3D" id="3.40.109.10">
    <property type="entry name" value="NADH Oxidase"/>
    <property type="match status" value="1"/>
</dbReference>
<gene>
    <name evidence="2" type="ORF">RT97_01650</name>
</gene>
<evidence type="ECO:0000313" key="2">
    <source>
        <dbReference type="EMBL" id="KIQ36658.1"/>
    </source>
</evidence>
<keyword evidence="1" id="KW-1133">Transmembrane helix</keyword>
<evidence type="ECO:0000256" key="1">
    <source>
        <dbReference type="SAM" id="Phobius"/>
    </source>
</evidence>
<name>A0A0D0M473_VARPD</name>
<dbReference type="InterPro" id="IPR000415">
    <property type="entry name" value="Nitroreductase-like"/>
</dbReference>
<sequence>MPAMDERRNFVRLLGGGVVVAAGVMALATWWLHSDIPAAALEIWNGPGNEADPRRRAVAYAVTAPTAYNCQPWLVDLREPDAVVLYCDRERLLPETDPYGRQALIGHGAFIELLVMALAQQGILANVQLWPQGELPSEPRHWPHIPVARLQLSGGAAPDPLFAQVLRRRTPKQRFDTGRPVSADMLQGLTAVAPAGGPVQSDGTVDMPRVRVLRKLCAEAARVEIVTPGTALENLRMLRVGPQEILAHRDGFSRNDPALRLAIALGQFDRNVPAPEDSGSFKETFQVFEDQAHTAMGFVWLSTRGNSRTDQVAAGRAYVRQQLRATELGVGLHPMSQPLEEFAEMAPHHAAAHDLLLGAGPPRHPRSPTLQMMCRLGYPMAPVPAAPRRAVGDFMLA</sequence>
<comment type="caution">
    <text evidence="2">The sequence shown here is derived from an EMBL/GenBank/DDBJ whole genome shotgun (WGS) entry which is preliminary data.</text>
</comment>
<accession>A0A0D0M473</accession>
<reference evidence="2 3" key="1">
    <citation type="submission" date="2014-12" db="EMBL/GenBank/DDBJ databases">
        <title>16Stimator: statistical estimation of ribosomal gene copy numbers from draft genome assemblies.</title>
        <authorList>
            <person name="Perisin M.A."/>
            <person name="Vetter M."/>
            <person name="Gilbert J.A."/>
            <person name="Bergelson J."/>
        </authorList>
    </citation>
    <scope>NUCLEOTIDE SEQUENCE [LARGE SCALE GENOMIC DNA]</scope>
    <source>
        <strain evidence="2 3">MEDvA23</strain>
    </source>
</reference>
<feature type="transmembrane region" description="Helical" evidence="1">
    <location>
        <begin position="12"/>
        <end position="32"/>
    </location>
</feature>
<proteinExistence type="predicted"/>
<dbReference type="AlphaFoldDB" id="A0A0D0M473"/>
<dbReference type="GO" id="GO:0016491">
    <property type="term" value="F:oxidoreductase activity"/>
    <property type="evidence" value="ECO:0007669"/>
    <property type="project" value="InterPro"/>
</dbReference>
<keyword evidence="1" id="KW-0812">Transmembrane</keyword>
<dbReference type="EMBL" id="JXQQ01000006">
    <property type="protein sequence ID" value="KIQ36658.1"/>
    <property type="molecule type" value="Genomic_DNA"/>
</dbReference>
<dbReference type="NCBIfam" id="NF047509">
    <property type="entry name" value="Rv3131_FMN_oxido"/>
    <property type="match status" value="1"/>
</dbReference>
<organism evidence="2 3">
    <name type="scientific">Variovorax paradoxus</name>
    <dbReference type="NCBI Taxonomy" id="34073"/>
    <lineage>
        <taxon>Bacteria</taxon>
        <taxon>Pseudomonadati</taxon>
        <taxon>Pseudomonadota</taxon>
        <taxon>Betaproteobacteria</taxon>
        <taxon>Burkholderiales</taxon>
        <taxon>Comamonadaceae</taxon>
        <taxon>Variovorax</taxon>
    </lineage>
</organism>
<protein>
    <submittedName>
        <fullName evidence="2">Twin-arginine translocation pathway signal protein</fullName>
    </submittedName>
</protein>
<evidence type="ECO:0000313" key="3">
    <source>
        <dbReference type="Proteomes" id="UP000032067"/>
    </source>
</evidence>
<dbReference type="Proteomes" id="UP000032067">
    <property type="component" value="Unassembled WGS sequence"/>
</dbReference>
<dbReference type="OrthoDB" id="272552at2"/>
<keyword evidence="1" id="KW-0472">Membrane</keyword>